<sequence length="53" mass="5752">MIKTLALSKRASAIVDLICFILVHSKISFNKFLKTANIAATVKLVGCPEGYGR</sequence>
<organism evidence="1 2">
    <name type="scientific">Sclerotinia sclerotiorum (strain ATCC 18683 / 1980 / Ss-1)</name>
    <name type="common">White mold</name>
    <name type="synonym">Whetzelinia sclerotiorum</name>
    <dbReference type="NCBI Taxonomy" id="665079"/>
    <lineage>
        <taxon>Eukaryota</taxon>
        <taxon>Fungi</taxon>
        <taxon>Dikarya</taxon>
        <taxon>Ascomycota</taxon>
        <taxon>Pezizomycotina</taxon>
        <taxon>Leotiomycetes</taxon>
        <taxon>Helotiales</taxon>
        <taxon>Sclerotiniaceae</taxon>
        <taxon>Sclerotinia</taxon>
    </lineage>
</organism>
<dbReference type="RefSeq" id="XP_001595425.1">
    <property type="nucleotide sequence ID" value="XM_001595375.1"/>
</dbReference>
<keyword evidence="2" id="KW-1185">Reference proteome</keyword>
<dbReference type="InParanoid" id="A7EDX4"/>
<dbReference type="Proteomes" id="UP000001312">
    <property type="component" value="Unassembled WGS sequence"/>
</dbReference>
<evidence type="ECO:0000313" key="1">
    <source>
        <dbReference type="EMBL" id="EDO01040.1"/>
    </source>
</evidence>
<name>A7EDX4_SCLS1</name>
<reference evidence="2" key="1">
    <citation type="journal article" date="2011" name="PLoS Genet.">
        <title>Genomic analysis of the necrotrophic fungal pathogens Sclerotinia sclerotiorum and Botrytis cinerea.</title>
        <authorList>
            <person name="Amselem J."/>
            <person name="Cuomo C.A."/>
            <person name="van Kan J.A."/>
            <person name="Viaud M."/>
            <person name="Benito E.P."/>
            <person name="Couloux A."/>
            <person name="Coutinho P.M."/>
            <person name="de Vries R.P."/>
            <person name="Dyer P.S."/>
            <person name="Fillinger S."/>
            <person name="Fournier E."/>
            <person name="Gout L."/>
            <person name="Hahn M."/>
            <person name="Kohn L."/>
            <person name="Lapalu N."/>
            <person name="Plummer K.M."/>
            <person name="Pradier J.M."/>
            <person name="Quevillon E."/>
            <person name="Sharon A."/>
            <person name="Simon A."/>
            <person name="ten Have A."/>
            <person name="Tudzynski B."/>
            <person name="Tudzynski P."/>
            <person name="Wincker P."/>
            <person name="Andrew M."/>
            <person name="Anthouard V."/>
            <person name="Beever R.E."/>
            <person name="Beffa R."/>
            <person name="Benoit I."/>
            <person name="Bouzid O."/>
            <person name="Brault B."/>
            <person name="Chen Z."/>
            <person name="Choquer M."/>
            <person name="Collemare J."/>
            <person name="Cotton P."/>
            <person name="Danchin E.G."/>
            <person name="Da Silva C."/>
            <person name="Gautier A."/>
            <person name="Giraud C."/>
            <person name="Giraud T."/>
            <person name="Gonzalez C."/>
            <person name="Grossetete S."/>
            <person name="Guldener U."/>
            <person name="Henrissat B."/>
            <person name="Howlett B.J."/>
            <person name="Kodira C."/>
            <person name="Kretschmer M."/>
            <person name="Lappartient A."/>
            <person name="Leroch M."/>
            <person name="Levis C."/>
            <person name="Mauceli E."/>
            <person name="Neuveglise C."/>
            <person name="Oeser B."/>
            <person name="Pearson M."/>
            <person name="Poulain J."/>
            <person name="Poussereau N."/>
            <person name="Quesneville H."/>
            <person name="Rascle C."/>
            <person name="Schumacher J."/>
            <person name="Segurens B."/>
            <person name="Sexton A."/>
            <person name="Silva E."/>
            <person name="Sirven C."/>
            <person name="Soanes D.M."/>
            <person name="Talbot N.J."/>
            <person name="Templeton M."/>
            <person name="Yandava C."/>
            <person name="Yarden O."/>
            <person name="Zeng Q."/>
            <person name="Rollins J.A."/>
            <person name="Lebrun M.H."/>
            <person name="Dickman M."/>
        </authorList>
    </citation>
    <scope>NUCLEOTIDE SEQUENCE [LARGE SCALE GENOMIC DNA]</scope>
    <source>
        <strain evidence="2">ATCC 18683 / 1980 / Ss-1</strain>
    </source>
</reference>
<gene>
    <name evidence="1" type="ORF">SS1G_03514</name>
</gene>
<protein>
    <submittedName>
        <fullName evidence="1">Uncharacterized protein</fullName>
    </submittedName>
</protein>
<dbReference type="KEGG" id="ssl:SS1G_03514"/>
<proteinExistence type="predicted"/>
<dbReference type="EMBL" id="CH476624">
    <property type="protein sequence ID" value="EDO01040.1"/>
    <property type="molecule type" value="Genomic_DNA"/>
</dbReference>
<dbReference type="GeneID" id="5491238"/>
<dbReference type="HOGENOM" id="CLU_3070084_0_0_1"/>
<accession>A7EDX4</accession>
<dbReference type="AlphaFoldDB" id="A7EDX4"/>
<evidence type="ECO:0000313" key="2">
    <source>
        <dbReference type="Proteomes" id="UP000001312"/>
    </source>
</evidence>